<reference evidence="2 3" key="1">
    <citation type="journal article" date="2012" name="Appl. Environ. Microbiol.">
        <title>Short-read sequencing for genomic analysis of the brown rot fungus Fibroporia radiculosa.</title>
        <authorList>
            <person name="Tang J.D."/>
            <person name="Perkins A.D."/>
            <person name="Sonstegard T.S."/>
            <person name="Schroeder S.G."/>
            <person name="Burgess S.C."/>
            <person name="Diehl S.V."/>
        </authorList>
    </citation>
    <scope>NUCLEOTIDE SEQUENCE [LARGE SCALE GENOMIC DNA]</scope>
    <source>
        <strain evidence="2 3">TFFH 294</strain>
    </source>
</reference>
<gene>
    <name evidence="2" type="ORF">FIBRA_02215</name>
</gene>
<name>J4HUJ7_9APHY</name>
<keyword evidence="3" id="KW-1185">Reference proteome</keyword>
<dbReference type="Proteomes" id="UP000006352">
    <property type="component" value="Unassembled WGS sequence"/>
</dbReference>
<feature type="chain" id="PRO_5003779223" evidence="1">
    <location>
        <begin position="21"/>
        <end position="210"/>
    </location>
</feature>
<dbReference type="HOGENOM" id="CLU_111198_0_0_1"/>
<keyword evidence="1" id="KW-0732">Signal</keyword>
<accession>J4HUJ7</accession>
<dbReference type="RefSeq" id="XP_012179470.1">
    <property type="nucleotide sequence ID" value="XM_012324080.1"/>
</dbReference>
<proteinExistence type="predicted"/>
<protein>
    <submittedName>
        <fullName evidence="2">Uncharacterized protein</fullName>
    </submittedName>
</protein>
<dbReference type="AlphaFoldDB" id="J4HUJ7"/>
<dbReference type="OrthoDB" id="2844016at2759"/>
<evidence type="ECO:0000313" key="2">
    <source>
        <dbReference type="EMBL" id="CCM00187.1"/>
    </source>
</evidence>
<dbReference type="EMBL" id="HE796971">
    <property type="protein sequence ID" value="CCM00187.1"/>
    <property type="molecule type" value="Genomic_DNA"/>
</dbReference>
<evidence type="ECO:0000256" key="1">
    <source>
        <dbReference type="SAM" id="SignalP"/>
    </source>
</evidence>
<dbReference type="InParanoid" id="J4HUJ7"/>
<dbReference type="GeneID" id="24095098"/>
<sequence length="210" mass="22637">MFHIMLSLMLLSLDGSSTFATVTLEARQTVSPCAGLGNNTWSITPYNFTLAAYNITLPNANVSGVPLIYAPVQGFTPTVAIATSDSFLAESGLQLNYLYNNTLNPRESNGSSIAVSGNPVAQGMSLQFLLESHGNTSSSAQIYCVKDAEPNDGYPYPILAVNGDADNFSLCLGLFPLATDVSYVIYRPIQNTSGYIYDSCYSVRLNVLWE</sequence>
<organism evidence="2 3">
    <name type="scientific">Fibroporia radiculosa</name>
    <dbReference type="NCBI Taxonomy" id="599839"/>
    <lineage>
        <taxon>Eukaryota</taxon>
        <taxon>Fungi</taxon>
        <taxon>Dikarya</taxon>
        <taxon>Basidiomycota</taxon>
        <taxon>Agaricomycotina</taxon>
        <taxon>Agaricomycetes</taxon>
        <taxon>Polyporales</taxon>
        <taxon>Fibroporiaceae</taxon>
        <taxon>Fibroporia</taxon>
    </lineage>
</organism>
<evidence type="ECO:0000313" key="3">
    <source>
        <dbReference type="Proteomes" id="UP000006352"/>
    </source>
</evidence>
<feature type="signal peptide" evidence="1">
    <location>
        <begin position="1"/>
        <end position="20"/>
    </location>
</feature>